<dbReference type="EMBL" id="GBXM01026638">
    <property type="protein sequence ID" value="JAH81939.1"/>
    <property type="molecule type" value="Transcribed_RNA"/>
</dbReference>
<proteinExistence type="predicted"/>
<dbReference type="AlphaFoldDB" id="A0A0E9VUV7"/>
<sequence length="53" mass="6121">MCVCVRVYVFVCVTLRDMLWVCVYMCMLKRCAGVVSNTKLIFTSCFDLRSLSI</sequence>
<reference evidence="1" key="2">
    <citation type="journal article" date="2015" name="Fish Shellfish Immunol.">
        <title>Early steps in the European eel (Anguilla anguilla)-Vibrio vulnificus interaction in the gills: Role of the RtxA13 toxin.</title>
        <authorList>
            <person name="Callol A."/>
            <person name="Pajuelo D."/>
            <person name="Ebbesson L."/>
            <person name="Teles M."/>
            <person name="MacKenzie S."/>
            <person name="Amaro C."/>
        </authorList>
    </citation>
    <scope>NUCLEOTIDE SEQUENCE</scope>
</reference>
<accession>A0A0E9VUV7</accession>
<name>A0A0E9VUV7_ANGAN</name>
<evidence type="ECO:0000313" key="1">
    <source>
        <dbReference type="EMBL" id="JAH81939.1"/>
    </source>
</evidence>
<organism evidence="1">
    <name type="scientific">Anguilla anguilla</name>
    <name type="common">European freshwater eel</name>
    <name type="synonym">Muraena anguilla</name>
    <dbReference type="NCBI Taxonomy" id="7936"/>
    <lineage>
        <taxon>Eukaryota</taxon>
        <taxon>Metazoa</taxon>
        <taxon>Chordata</taxon>
        <taxon>Craniata</taxon>
        <taxon>Vertebrata</taxon>
        <taxon>Euteleostomi</taxon>
        <taxon>Actinopterygii</taxon>
        <taxon>Neopterygii</taxon>
        <taxon>Teleostei</taxon>
        <taxon>Anguilliformes</taxon>
        <taxon>Anguillidae</taxon>
        <taxon>Anguilla</taxon>
    </lineage>
</organism>
<protein>
    <submittedName>
        <fullName evidence="1">Uncharacterized protein</fullName>
    </submittedName>
</protein>
<reference evidence="1" key="1">
    <citation type="submission" date="2014-11" db="EMBL/GenBank/DDBJ databases">
        <authorList>
            <person name="Amaro Gonzalez C."/>
        </authorList>
    </citation>
    <scope>NUCLEOTIDE SEQUENCE</scope>
</reference>